<name>A0AAN6Z7B6_9PEZI</name>
<dbReference type="AlphaFoldDB" id="A0AAN6Z7B6"/>
<dbReference type="Proteomes" id="UP001302602">
    <property type="component" value="Unassembled WGS sequence"/>
</dbReference>
<protein>
    <submittedName>
        <fullName evidence="1">Uncharacterized protein</fullName>
    </submittedName>
</protein>
<gene>
    <name evidence="1" type="ORF">N657DRAFT_202876</name>
</gene>
<keyword evidence="2" id="KW-1185">Reference proteome</keyword>
<sequence length="86" mass="9700">MKFHPSRALSAACTLSKRCTLFSDLAILGRTHAASTRYRIGFVGFVSSALTRRSSSQSDKLRLPSSISRDIRGLRVRQKVRIVHRR</sequence>
<comment type="caution">
    <text evidence="1">The sequence shown here is derived from an EMBL/GenBank/DDBJ whole genome shotgun (WGS) entry which is preliminary data.</text>
</comment>
<reference evidence="1" key="1">
    <citation type="journal article" date="2023" name="Mol. Phylogenet. Evol.">
        <title>Genome-scale phylogeny and comparative genomics of the fungal order Sordariales.</title>
        <authorList>
            <person name="Hensen N."/>
            <person name="Bonometti L."/>
            <person name="Westerberg I."/>
            <person name="Brannstrom I.O."/>
            <person name="Guillou S."/>
            <person name="Cros-Aarteil S."/>
            <person name="Calhoun S."/>
            <person name="Haridas S."/>
            <person name="Kuo A."/>
            <person name="Mondo S."/>
            <person name="Pangilinan J."/>
            <person name="Riley R."/>
            <person name="LaButti K."/>
            <person name="Andreopoulos B."/>
            <person name="Lipzen A."/>
            <person name="Chen C."/>
            <person name="Yan M."/>
            <person name="Daum C."/>
            <person name="Ng V."/>
            <person name="Clum A."/>
            <person name="Steindorff A."/>
            <person name="Ohm R.A."/>
            <person name="Martin F."/>
            <person name="Silar P."/>
            <person name="Natvig D.O."/>
            <person name="Lalanne C."/>
            <person name="Gautier V."/>
            <person name="Ament-Velasquez S.L."/>
            <person name="Kruys A."/>
            <person name="Hutchinson M.I."/>
            <person name="Powell A.J."/>
            <person name="Barry K."/>
            <person name="Miller A.N."/>
            <person name="Grigoriev I.V."/>
            <person name="Debuchy R."/>
            <person name="Gladieux P."/>
            <person name="Hiltunen Thoren M."/>
            <person name="Johannesson H."/>
        </authorList>
    </citation>
    <scope>NUCLEOTIDE SEQUENCE</scope>
    <source>
        <strain evidence="1">CBS 731.68</strain>
    </source>
</reference>
<dbReference type="RefSeq" id="XP_062651054.1">
    <property type="nucleotide sequence ID" value="XM_062786200.1"/>
</dbReference>
<reference evidence="1" key="2">
    <citation type="submission" date="2023-05" db="EMBL/GenBank/DDBJ databases">
        <authorList>
            <consortium name="Lawrence Berkeley National Laboratory"/>
            <person name="Steindorff A."/>
            <person name="Hensen N."/>
            <person name="Bonometti L."/>
            <person name="Westerberg I."/>
            <person name="Brannstrom I.O."/>
            <person name="Guillou S."/>
            <person name="Cros-Aarteil S."/>
            <person name="Calhoun S."/>
            <person name="Haridas S."/>
            <person name="Kuo A."/>
            <person name="Mondo S."/>
            <person name="Pangilinan J."/>
            <person name="Riley R."/>
            <person name="Labutti K."/>
            <person name="Andreopoulos B."/>
            <person name="Lipzen A."/>
            <person name="Chen C."/>
            <person name="Yanf M."/>
            <person name="Daum C."/>
            <person name="Ng V."/>
            <person name="Clum A."/>
            <person name="Ohm R."/>
            <person name="Martin F."/>
            <person name="Silar P."/>
            <person name="Natvig D."/>
            <person name="Lalanne C."/>
            <person name="Gautier V."/>
            <person name="Ament-Velasquez S.L."/>
            <person name="Kruys A."/>
            <person name="Hutchinson M.I."/>
            <person name="Powell A.J."/>
            <person name="Barry K."/>
            <person name="Miller A.N."/>
            <person name="Grigoriev I.V."/>
            <person name="Debuchy R."/>
            <person name="Gladieux P."/>
            <person name="Thoren M.H."/>
            <person name="Johannesson H."/>
        </authorList>
    </citation>
    <scope>NUCLEOTIDE SEQUENCE</scope>
    <source>
        <strain evidence="1">CBS 731.68</strain>
    </source>
</reference>
<dbReference type="EMBL" id="MU853224">
    <property type="protein sequence ID" value="KAK4127283.1"/>
    <property type="molecule type" value="Genomic_DNA"/>
</dbReference>
<evidence type="ECO:0000313" key="2">
    <source>
        <dbReference type="Proteomes" id="UP001302602"/>
    </source>
</evidence>
<accession>A0AAN6Z7B6</accession>
<proteinExistence type="predicted"/>
<dbReference type="GeneID" id="87822966"/>
<evidence type="ECO:0000313" key="1">
    <source>
        <dbReference type="EMBL" id="KAK4127283.1"/>
    </source>
</evidence>
<organism evidence="1 2">
    <name type="scientific">Parathielavia appendiculata</name>
    <dbReference type="NCBI Taxonomy" id="2587402"/>
    <lineage>
        <taxon>Eukaryota</taxon>
        <taxon>Fungi</taxon>
        <taxon>Dikarya</taxon>
        <taxon>Ascomycota</taxon>
        <taxon>Pezizomycotina</taxon>
        <taxon>Sordariomycetes</taxon>
        <taxon>Sordariomycetidae</taxon>
        <taxon>Sordariales</taxon>
        <taxon>Chaetomiaceae</taxon>
        <taxon>Parathielavia</taxon>
    </lineage>
</organism>